<dbReference type="Pfam" id="PF02558">
    <property type="entry name" value="ApbA"/>
    <property type="match status" value="1"/>
</dbReference>
<evidence type="ECO:0000256" key="4">
    <source>
        <dbReference type="ARBA" id="ARBA00013014"/>
    </source>
</evidence>
<dbReference type="GO" id="GO:0050661">
    <property type="term" value="F:NADP binding"/>
    <property type="evidence" value="ECO:0007669"/>
    <property type="project" value="TreeGrafter"/>
</dbReference>
<dbReference type="InterPro" id="IPR013752">
    <property type="entry name" value="KPA_reductase"/>
</dbReference>
<dbReference type="InterPro" id="IPR008927">
    <property type="entry name" value="6-PGluconate_DH-like_C_sf"/>
</dbReference>
<comment type="function">
    <text evidence="1">Catalyzes the NADPH-dependent reduction of ketopantoate into pantoic acid.</text>
</comment>
<evidence type="ECO:0000256" key="10">
    <source>
        <dbReference type="ARBA" id="ARBA00048793"/>
    </source>
</evidence>
<accession>A0A5A5TXH5</accession>
<comment type="pathway">
    <text evidence="2">Cofactor biosynthesis; (R)-pantothenate biosynthesis; (R)-pantoate from 3-methyl-2-oxobutanoate: step 2/2.</text>
</comment>
<dbReference type="Gene3D" id="1.10.1040.10">
    <property type="entry name" value="N-(1-d-carboxylethyl)-l-norvaline Dehydrogenase, domain 2"/>
    <property type="match status" value="1"/>
</dbReference>
<dbReference type="Pfam" id="PF08546">
    <property type="entry name" value="ApbA_C"/>
    <property type="match status" value="1"/>
</dbReference>
<dbReference type="GO" id="GO:0005737">
    <property type="term" value="C:cytoplasm"/>
    <property type="evidence" value="ECO:0007669"/>
    <property type="project" value="TreeGrafter"/>
</dbReference>
<dbReference type="EC" id="1.1.1.169" evidence="4"/>
<reference evidence="13 14" key="1">
    <citation type="submission" date="2019-04" db="EMBL/GenBank/DDBJ databases">
        <title>A pseudo-fructophilic Leuconostoc citreum strain F192-5 isolated from peel of satsuma mandarin: the first report for isolation and characterization of strain-dependent fructophilic-like characteristics.</title>
        <authorList>
            <person name="Maeno S."/>
            <person name="Tanizawa Y."/>
            <person name="Kajikawa A."/>
            <person name="Kanesaki Y."/>
            <person name="Kubota E."/>
            <person name="Arita M."/>
            <person name="Leon D."/>
            <person name="Endo A."/>
        </authorList>
    </citation>
    <scope>NUCLEOTIDE SEQUENCE [LARGE SCALE GENOMIC DNA]</scope>
    <source>
        <strain evidence="13 14">F192-5</strain>
    </source>
</reference>
<dbReference type="SUPFAM" id="SSF48179">
    <property type="entry name" value="6-phosphogluconate dehydrogenase C-terminal domain-like"/>
    <property type="match status" value="1"/>
</dbReference>
<evidence type="ECO:0000259" key="12">
    <source>
        <dbReference type="Pfam" id="PF08546"/>
    </source>
</evidence>
<dbReference type="EMBL" id="BJJW01000002">
    <property type="protein sequence ID" value="GDZ83261.1"/>
    <property type="molecule type" value="Genomic_DNA"/>
</dbReference>
<dbReference type="GO" id="GO:0008677">
    <property type="term" value="F:2-dehydropantoate 2-reductase activity"/>
    <property type="evidence" value="ECO:0007669"/>
    <property type="project" value="UniProtKB-EC"/>
</dbReference>
<protein>
    <recommendedName>
        <fullName evidence="5">2-dehydropantoate 2-reductase</fullName>
        <ecNumber evidence="4">1.1.1.169</ecNumber>
    </recommendedName>
    <alternativeName>
        <fullName evidence="9">Ketopantoate reductase</fullName>
    </alternativeName>
</protein>
<dbReference type="InterPro" id="IPR013328">
    <property type="entry name" value="6PGD_dom2"/>
</dbReference>
<dbReference type="InterPro" id="IPR003710">
    <property type="entry name" value="ApbA"/>
</dbReference>
<evidence type="ECO:0000256" key="3">
    <source>
        <dbReference type="ARBA" id="ARBA00007870"/>
    </source>
</evidence>
<dbReference type="InterPro" id="IPR050838">
    <property type="entry name" value="Ketopantoate_reductase"/>
</dbReference>
<dbReference type="GO" id="GO:0015940">
    <property type="term" value="P:pantothenate biosynthetic process"/>
    <property type="evidence" value="ECO:0007669"/>
    <property type="project" value="UniProtKB-UniPathway"/>
</dbReference>
<comment type="caution">
    <text evidence="13">The sequence shown here is derived from an EMBL/GenBank/DDBJ whole genome shotgun (WGS) entry which is preliminary data.</text>
</comment>
<comment type="similarity">
    <text evidence="3">Belongs to the ketopantoate reductase family.</text>
</comment>
<evidence type="ECO:0000256" key="9">
    <source>
        <dbReference type="ARBA" id="ARBA00032024"/>
    </source>
</evidence>
<sequence length="354" mass="37946">MTTISSDLQYGKIKVKHFIQLILIVNGGTQGSRVNNNMKIAIAGFGALGARLGVMLQAGGHEVTGIDGWPAHIAAINTKGLTVVKDNDAPQKYFVPVMPASEVTGTFDLIILLTKTPQLDRMLTDIQPIITDTTKLLVLSNGLGNIEVMAKHVSRHQILAGVTLWTSSLIKPGEIHVTGSGSIKLQAIGDADVQSIADALNQAGLNAEITPDVMTAIWHKAGINAVLNPLSVLLNANIAEFGTAGNAMDLALNILDEMKQVGASQGIKVDVSGIMTDLSQLLKPENAGNHFPSMYQDIQNGKHTEIDFLNGYFAKIGHESGIPTPFNALVTRLIHAKEDIERVKLAKQQENFEI</sequence>
<evidence type="ECO:0000256" key="6">
    <source>
        <dbReference type="ARBA" id="ARBA00022655"/>
    </source>
</evidence>
<dbReference type="Gene3D" id="3.40.50.720">
    <property type="entry name" value="NAD(P)-binding Rossmann-like Domain"/>
    <property type="match status" value="1"/>
</dbReference>
<dbReference type="InterPro" id="IPR036291">
    <property type="entry name" value="NAD(P)-bd_dom_sf"/>
</dbReference>
<proteinExistence type="inferred from homology"/>
<organism evidence="13 14">
    <name type="scientific">Leuconostoc citreum</name>
    <dbReference type="NCBI Taxonomy" id="33964"/>
    <lineage>
        <taxon>Bacteria</taxon>
        <taxon>Bacillati</taxon>
        <taxon>Bacillota</taxon>
        <taxon>Bacilli</taxon>
        <taxon>Lactobacillales</taxon>
        <taxon>Lactobacillaceae</taxon>
        <taxon>Leuconostoc</taxon>
    </lineage>
</organism>
<dbReference type="AlphaFoldDB" id="A0A5A5TXH5"/>
<evidence type="ECO:0000313" key="14">
    <source>
        <dbReference type="Proteomes" id="UP000323274"/>
    </source>
</evidence>
<evidence type="ECO:0000313" key="13">
    <source>
        <dbReference type="EMBL" id="GDZ83261.1"/>
    </source>
</evidence>
<evidence type="ECO:0000259" key="11">
    <source>
        <dbReference type="Pfam" id="PF02558"/>
    </source>
</evidence>
<comment type="catalytic activity">
    <reaction evidence="10">
        <text>(R)-pantoate + NADP(+) = 2-dehydropantoate + NADPH + H(+)</text>
        <dbReference type="Rhea" id="RHEA:16233"/>
        <dbReference type="ChEBI" id="CHEBI:11561"/>
        <dbReference type="ChEBI" id="CHEBI:15378"/>
        <dbReference type="ChEBI" id="CHEBI:15980"/>
        <dbReference type="ChEBI" id="CHEBI:57783"/>
        <dbReference type="ChEBI" id="CHEBI:58349"/>
        <dbReference type="EC" id="1.1.1.169"/>
    </reaction>
</comment>
<keyword evidence="6" id="KW-0566">Pantothenate biosynthesis</keyword>
<gene>
    <name evidence="13" type="ORF">LCIT_05030</name>
</gene>
<dbReference type="NCBIfam" id="TIGR00745">
    <property type="entry name" value="apbA_panE"/>
    <property type="match status" value="1"/>
</dbReference>
<keyword evidence="8" id="KW-0560">Oxidoreductase</keyword>
<dbReference type="PANTHER" id="PTHR43765:SF2">
    <property type="entry name" value="2-DEHYDROPANTOATE 2-REDUCTASE"/>
    <property type="match status" value="1"/>
</dbReference>
<keyword evidence="7" id="KW-0521">NADP</keyword>
<evidence type="ECO:0000256" key="2">
    <source>
        <dbReference type="ARBA" id="ARBA00004994"/>
    </source>
</evidence>
<dbReference type="PANTHER" id="PTHR43765">
    <property type="entry name" value="2-DEHYDROPANTOATE 2-REDUCTASE-RELATED"/>
    <property type="match status" value="1"/>
</dbReference>
<dbReference type="Proteomes" id="UP000323274">
    <property type="component" value="Unassembled WGS sequence"/>
</dbReference>
<dbReference type="InterPro" id="IPR013332">
    <property type="entry name" value="KPR_N"/>
</dbReference>
<dbReference type="SUPFAM" id="SSF51735">
    <property type="entry name" value="NAD(P)-binding Rossmann-fold domains"/>
    <property type="match status" value="1"/>
</dbReference>
<name>A0A5A5TXH5_LEUCI</name>
<dbReference type="UniPathway" id="UPA00028">
    <property type="reaction ID" value="UER00004"/>
</dbReference>
<evidence type="ECO:0000256" key="7">
    <source>
        <dbReference type="ARBA" id="ARBA00022857"/>
    </source>
</evidence>
<feature type="domain" description="Ketopantoate reductase C-terminal" evidence="12">
    <location>
        <begin position="212"/>
        <end position="338"/>
    </location>
</feature>
<evidence type="ECO:0000256" key="1">
    <source>
        <dbReference type="ARBA" id="ARBA00002919"/>
    </source>
</evidence>
<evidence type="ECO:0000256" key="5">
    <source>
        <dbReference type="ARBA" id="ARBA00019465"/>
    </source>
</evidence>
<feature type="domain" description="Ketopantoate reductase N-terminal" evidence="11">
    <location>
        <begin position="40"/>
        <end position="188"/>
    </location>
</feature>
<evidence type="ECO:0000256" key="8">
    <source>
        <dbReference type="ARBA" id="ARBA00023002"/>
    </source>
</evidence>